<accession>A0A6A6HD62</accession>
<feature type="compositionally biased region" description="Basic and acidic residues" evidence="1">
    <location>
        <begin position="177"/>
        <end position="190"/>
    </location>
</feature>
<dbReference type="Proteomes" id="UP000800092">
    <property type="component" value="Unassembled WGS sequence"/>
</dbReference>
<protein>
    <recommendedName>
        <fullName evidence="4">CENP-V/GFA domain-containing protein</fullName>
    </recommendedName>
</protein>
<feature type="compositionally biased region" description="Acidic residues" evidence="1">
    <location>
        <begin position="143"/>
        <end position="159"/>
    </location>
</feature>
<name>A0A6A6HD62_VIRVR</name>
<evidence type="ECO:0000313" key="3">
    <source>
        <dbReference type="Proteomes" id="UP000800092"/>
    </source>
</evidence>
<reference evidence="2" key="1">
    <citation type="journal article" date="2020" name="Stud. Mycol.">
        <title>101 Dothideomycetes genomes: a test case for predicting lifestyles and emergence of pathogens.</title>
        <authorList>
            <person name="Haridas S."/>
            <person name="Albert R."/>
            <person name="Binder M."/>
            <person name="Bloem J."/>
            <person name="Labutti K."/>
            <person name="Salamov A."/>
            <person name="Andreopoulos B."/>
            <person name="Baker S."/>
            <person name="Barry K."/>
            <person name="Bills G."/>
            <person name="Bluhm B."/>
            <person name="Cannon C."/>
            <person name="Castanera R."/>
            <person name="Culley D."/>
            <person name="Daum C."/>
            <person name="Ezra D."/>
            <person name="Gonzalez J."/>
            <person name="Henrissat B."/>
            <person name="Kuo A."/>
            <person name="Liang C."/>
            <person name="Lipzen A."/>
            <person name="Lutzoni F."/>
            <person name="Magnuson J."/>
            <person name="Mondo S."/>
            <person name="Nolan M."/>
            <person name="Ohm R."/>
            <person name="Pangilinan J."/>
            <person name="Park H.-J."/>
            <person name="Ramirez L."/>
            <person name="Alfaro M."/>
            <person name="Sun H."/>
            <person name="Tritt A."/>
            <person name="Yoshinaga Y."/>
            <person name="Zwiers L.-H."/>
            <person name="Turgeon B."/>
            <person name="Goodwin S."/>
            <person name="Spatafora J."/>
            <person name="Crous P."/>
            <person name="Grigoriev I."/>
        </authorList>
    </citation>
    <scope>NUCLEOTIDE SEQUENCE</scope>
    <source>
        <strain evidence="2">Tuck. ex Michener</strain>
    </source>
</reference>
<feature type="compositionally biased region" description="Acidic residues" evidence="1">
    <location>
        <begin position="241"/>
        <end position="250"/>
    </location>
</feature>
<feature type="compositionally biased region" description="Basic and acidic residues" evidence="1">
    <location>
        <begin position="160"/>
        <end position="170"/>
    </location>
</feature>
<keyword evidence="3" id="KW-1185">Reference proteome</keyword>
<feature type="region of interest" description="Disordered" evidence="1">
    <location>
        <begin position="241"/>
        <end position="276"/>
    </location>
</feature>
<evidence type="ECO:0000256" key="1">
    <source>
        <dbReference type="SAM" id="MobiDB-lite"/>
    </source>
</evidence>
<organism evidence="2 3">
    <name type="scientific">Viridothelium virens</name>
    <name type="common">Speckled blister lichen</name>
    <name type="synonym">Trypethelium virens</name>
    <dbReference type="NCBI Taxonomy" id="1048519"/>
    <lineage>
        <taxon>Eukaryota</taxon>
        <taxon>Fungi</taxon>
        <taxon>Dikarya</taxon>
        <taxon>Ascomycota</taxon>
        <taxon>Pezizomycotina</taxon>
        <taxon>Dothideomycetes</taxon>
        <taxon>Dothideomycetes incertae sedis</taxon>
        <taxon>Trypetheliales</taxon>
        <taxon>Trypetheliaceae</taxon>
        <taxon>Viridothelium</taxon>
    </lineage>
</organism>
<dbReference type="AlphaFoldDB" id="A0A6A6HD62"/>
<gene>
    <name evidence="2" type="ORF">EV356DRAFT_565816</name>
</gene>
<dbReference type="Gene3D" id="2.170.150.70">
    <property type="match status" value="1"/>
</dbReference>
<proteinExistence type="predicted"/>
<evidence type="ECO:0000313" key="2">
    <source>
        <dbReference type="EMBL" id="KAF2236076.1"/>
    </source>
</evidence>
<dbReference type="EMBL" id="ML991787">
    <property type="protein sequence ID" value="KAF2236076.1"/>
    <property type="molecule type" value="Genomic_DNA"/>
</dbReference>
<sequence length="276" mass="30732">MSGSAPLHGSCSCGRNEYMVYIPEDQAITSLAHVFFDSGSANRRHQAAPLTAWLRVPLPWYQSATYAYYPDETHASIRRTFTSPASTHTALPTVRRQFCGYCGTQLSSWNERTRDDAGFISLTLGSLVGEDLDRLVGLGLLPDEGEEEEEDEEEDEGEEGREREERRTEGAEQGDEPSARRRSEGIREVVRSQPQDRMTVRGFPWFESMVDNSRLGHVKRQKGGHTSRDGTTRVEWEVVEVDGEGGEGIEVEQRGTKRKGEADADSGAQDVQMGSS</sequence>
<feature type="region of interest" description="Disordered" evidence="1">
    <location>
        <begin position="139"/>
        <end position="195"/>
    </location>
</feature>
<dbReference type="OrthoDB" id="3907216at2759"/>
<feature type="compositionally biased region" description="Basic and acidic residues" evidence="1">
    <location>
        <begin position="251"/>
        <end position="262"/>
    </location>
</feature>
<evidence type="ECO:0008006" key="4">
    <source>
        <dbReference type="Google" id="ProtNLM"/>
    </source>
</evidence>